<reference evidence="1 3" key="2">
    <citation type="journal article" date="2018" name="Plant J.">
        <title>The Physcomitrella patens chromosome-scale assembly reveals moss genome structure and evolution.</title>
        <authorList>
            <person name="Lang D."/>
            <person name="Ullrich K.K."/>
            <person name="Murat F."/>
            <person name="Fuchs J."/>
            <person name="Jenkins J."/>
            <person name="Haas F.B."/>
            <person name="Piednoel M."/>
            <person name="Gundlach H."/>
            <person name="Van Bel M."/>
            <person name="Meyberg R."/>
            <person name="Vives C."/>
            <person name="Morata J."/>
            <person name="Symeonidi A."/>
            <person name="Hiss M."/>
            <person name="Muchero W."/>
            <person name="Kamisugi Y."/>
            <person name="Saleh O."/>
            <person name="Blanc G."/>
            <person name="Decker E.L."/>
            <person name="van Gessel N."/>
            <person name="Grimwood J."/>
            <person name="Hayes R.D."/>
            <person name="Graham S.W."/>
            <person name="Gunter L.E."/>
            <person name="McDaniel S.F."/>
            <person name="Hoernstein S.N.W."/>
            <person name="Larsson A."/>
            <person name="Li F.W."/>
            <person name="Perroud P.F."/>
            <person name="Phillips J."/>
            <person name="Ranjan P."/>
            <person name="Rokshar D.S."/>
            <person name="Rothfels C.J."/>
            <person name="Schneider L."/>
            <person name="Shu S."/>
            <person name="Stevenson D.W."/>
            <person name="Thummler F."/>
            <person name="Tillich M."/>
            <person name="Villarreal Aguilar J.C."/>
            <person name="Widiez T."/>
            <person name="Wong G.K."/>
            <person name="Wymore A."/>
            <person name="Zhang Y."/>
            <person name="Zimmer A.D."/>
            <person name="Quatrano R.S."/>
            <person name="Mayer K.F.X."/>
            <person name="Goodstein D."/>
            <person name="Casacuberta J.M."/>
            <person name="Vandepoele K."/>
            <person name="Reski R."/>
            <person name="Cuming A.C."/>
            <person name="Tuskan G.A."/>
            <person name="Maumus F."/>
            <person name="Salse J."/>
            <person name="Schmutz J."/>
            <person name="Rensing S.A."/>
        </authorList>
    </citation>
    <scope>NUCLEOTIDE SEQUENCE [LARGE SCALE GENOMIC DNA]</scope>
    <source>
        <strain evidence="2 3">cv. Gransden 2004</strain>
    </source>
</reference>
<dbReference type="Proteomes" id="UP000006727">
    <property type="component" value="Chromosome 9"/>
</dbReference>
<dbReference type="AlphaFoldDB" id="A0A2K1K3H4"/>
<protein>
    <submittedName>
        <fullName evidence="1 2">Uncharacterized protein</fullName>
    </submittedName>
</protein>
<keyword evidence="3" id="KW-1185">Reference proteome</keyword>
<dbReference type="InParanoid" id="A0A2K1K3H4"/>
<gene>
    <name evidence="1" type="ORF">PHYPA_012802</name>
</gene>
<accession>A0A2K1K3H4</accession>
<dbReference type="EnsemblPlants" id="Pp3c9_17160V3.1">
    <property type="protein sequence ID" value="Pp3c9_17160V3.1"/>
    <property type="gene ID" value="Pp3c9_17160"/>
</dbReference>
<evidence type="ECO:0000313" key="1">
    <source>
        <dbReference type="EMBL" id="PNR48326.1"/>
    </source>
</evidence>
<evidence type="ECO:0000313" key="2">
    <source>
        <dbReference type="EnsemblPlants" id="Pp3c9_17160V3.1"/>
    </source>
</evidence>
<reference evidence="2" key="3">
    <citation type="submission" date="2020-12" db="UniProtKB">
        <authorList>
            <consortium name="EnsemblPlants"/>
        </authorList>
    </citation>
    <scope>IDENTIFICATION</scope>
</reference>
<dbReference type="Gramene" id="Pp3c9_17160V3.1">
    <property type="protein sequence ID" value="Pp3c9_17160V3.1"/>
    <property type="gene ID" value="Pp3c9_17160"/>
</dbReference>
<evidence type="ECO:0000313" key="3">
    <source>
        <dbReference type="Proteomes" id="UP000006727"/>
    </source>
</evidence>
<name>A0A2K1K3H4_PHYPA</name>
<dbReference type="EMBL" id="ABEU02000009">
    <property type="protein sequence ID" value="PNR48326.1"/>
    <property type="molecule type" value="Genomic_DNA"/>
</dbReference>
<sequence>MSANCGSLRLNVRLRVLRHKGGTVGKTLKRG</sequence>
<proteinExistence type="predicted"/>
<organism evidence="1">
    <name type="scientific">Physcomitrium patens</name>
    <name type="common">Spreading-leaved earth moss</name>
    <name type="synonym">Physcomitrella patens</name>
    <dbReference type="NCBI Taxonomy" id="3218"/>
    <lineage>
        <taxon>Eukaryota</taxon>
        <taxon>Viridiplantae</taxon>
        <taxon>Streptophyta</taxon>
        <taxon>Embryophyta</taxon>
        <taxon>Bryophyta</taxon>
        <taxon>Bryophytina</taxon>
        <taxon>Bryopsida</taxon>
        <taxon>Funariidae</taxon>
        <taxon>Funariales</taxon>
        <taxon>Funariaceae</taxon>
        <taxon>Physcomitrium</taxon>
    </lineage>
</organism>
<reference evidence="1 3" key="1">
    <citation type="journal article" date="2008" name="Science">
        <title>The Physcomitrella genome reveals evolutionary insights into the conquest of land by plants.</title>
        <authorList>
            <person name="Rensing S."/>
            <person name="Lang D."/>
            <person name="Zimmer A."/>
            <person name="Terry A."/>
            <person name="Salamov A."/>
            <person name="Shapiro H."/>
            <person name="Nishiyama T."/>
            <person name="Perroud P.-F."/>
            <person name="Lindquist E."/>
            <person name="Kamisugi Y."/>
            <person name="Tanahashi T."/>
            <person name="Sakakibara K."/>
            <person name="Fujita T."/>
            <person name="Oishi K."/>
            <person name="Shin-I T."/>
            <person name="Kuroki Y."/>
            <person name="Toyoda A."/>
            <person name="Suzuki Y."/>
            <person name="Hashimoto A."/>
            <person name="Yamaguchi K."/>
            <person name="Sugano A."/>
            <person name="Kohara Y."/>
            <person name="Fujiyama A."/>
            <person name="Anterola A."/>
            <person name="Aoki S."/>
            <person name="Ashton N."/>
            <person name="Barbazuk W.B."/>
            <person name="Barker E."/>
            <person name="Bennetzen J."/>
            <person name="Bezanilla M."/>
            <person name="Blankenship R."/>
            <person name="Cho S.H."/>
            <person name="Dutcher S."/>
            <person name="Estelle M."/>
            <person name="Fawcett J.A."/>
            <person name="Gundlach H."/>
            <person name="Hanada K."/>
            <person name="Heyl A."/>
            <person name="Hicks K.A."/>
            <person name="Hugh J."/>
            <person name="Lohr M."/>
            <person name="Mayer K."/>
            <person name="Melkozernov A."/>
            <person name="Murata T."/>
            <person name="Nelson D."/>
            <person name="Pils B."/>
            <person name="Prigge M."/>
            <person name="Reiss B."/>
            <person name="Renner T."/>
            <person name="Rombauts S."/>
            <person name="Rushton P."/>
            <person name="Sanderfoot A."/>
            <person name="Schween G."/>
            <person name="Shiu S.-H."/>
            <person name="Stueber K."/>
            <person name="Theodoulou F.L."/>
            <person name="Tu H."/>
            <person name="Van de Peer Y."/>
            <person name="Verrier P.J."/>
            <person name="Waters E."/>
            <person name="Wood A."/>
            <person name="Yang L."/>
            <person name="Cove D."/>
            <person name="Cuming A."/>
            <person name="Hasebe M."/>
            <person name="Lucas S."/>
            <person name="Mishler D.B."/>
            <person name="Reski R."/>
            <person name="Grigoriev I."/>
            <person name="Quatrano R.S."/>
            <person name="Boore J.L."/>
        </authorList>
    </citation>
    <scope>NUCLEOTIDE SEQUENCE [LARGE SCALE GENOMIC DNA]</scope>
    <source>
        <strain evidence="2 3">cv. Gransden 2004</strain>
    </source>
</reference>